<gene>
    <name evidence="2" type="ORF">CHS0354_007643</name>
</gene>
<evidence type="ECO:0000313" key="3">
    <source>
        <dbReference type="Proteomes" id="UP001195483"/>
    </source>
</evidence>
<feature type="compositionally biased region" description="Basic residues" evidence="1">
    <location>
        <begin position="96"/>
        <end position="108"/>
    </location>
</feature>
<sequence>MREYKDTIQTDITFVSGSTAKFTSEFLDLARTRHAGVRSTKSREISTPSISGTSDRKFSCDDIHVDLDGFHHFQLVYKHRVHHTLQCKAEQEFQKRGRKMSQIKKYHRPNSTNKTTMTKTDNDDMTNSNNDDSDEVDSDMDNDVLNKKFPKNT</sequence>
<dbReference type="Proteomes" id="UP001195483">
    <property type="component" value="Unassembled WGS sequence"/>
</dbReference>
<dbReference type="AlphaFoldDB" id="A0AAE0SHH4"/>
<feature type="compositionally biased region" description="Acidic residues" evidence="1">
    <location>
        <begin position="131"/>
        <end position="142"/>
    </location>
</feature>
<feature type="compositionally biased region" description="Low complexity" evidence="1">
    <location>
        <begin position="110"/>
        <end position="130"/>
    </location>
</feature>
<dbReference type="EMBL" id="JAEAOA010000520">
    <property type="protein sequence ID" value="KAK3591791.1"/>
    <property type="molecule type" value="Genomic_DNA"/>
</dbReference>
<name>A0AAE0SHH4_9BIVA</name>
<keyword evidence="3" id="KW-1185">Reference proteome</keyword>
<accession>A0AAE0SHH4</accession>
<organism evidence="2 3">
    <name type="scientific">Potamilus streckersoni</name>
    <dbReference type="NCBI Taxonomy" id="2493646"/>
    <lineage>
        <taxon>Eukaryota</taxon>
        <taxon>Metazoa</taxon>
        <taxon>Spiralia</taxon>
        <taxon>Lophotrochozoa</taxon>
        <taxon>Mollusca</taxon>
        <taxon>Bivalvia</taxon>
        <taxon>Autobranchia</taxon>
        <taxon>Heteroconchia</taxon>
        <taxon>Palaeoheterodonta</taxon>
        <taxon>Unionida</taxon>
        <taxon>Unionoidea</taxon>
        <taxon>Unionidae</taxon>
        <taxon>Ambleminae</taxon>
        <taxon>Lampsilini</taxon>
        <taxon>Potamilus</taxon>
    </lineage>
</organism>
<reference evidence="2" key="3">
    <citation type="submission" date="2023-05" db="EMBL/GenBank/DDBJ databases">
        <authorList>
            <person name="Smith C.H."/>
        </authorList>
    </citation>
    <scope>NUCLEOTIDE SEQUENCE</scope>
    <source>
        <strain evidence="2">CHS0354</strain>
        <tissue evidence="2">Mantle</tissue>
    </source>
</reference>
<evidence type="ECO:0000256" key="1">
    <source>
        <dbReference type="SAM" id="MobiDB-lite"/>
    </source>
</evidence>
<protein>
    <submittedName>
        <fullName evidence="2">Uncharacterized protein</fullName>
    </submittedName>
</protein>
<evidence type="ECO:0000313" key="2">
    <source>
        <dbReference type="EMBL" id="KAK3591791.1"/>
    </source>
</evidence>
<feature type="region of interest" description="Disordered" evidence="1">
    <location>
        <begin position="91"/>
        <end position="153"/>
    </location>
</feature>
<reference evidence="2" key="1">
    <citation type="journal article" date="2021" name="Genome Biol. Evol.">
        <title>A High-Quality Reference Genome for a Parasitic Bivalve with Doubly Uniparental Inheritance (Bivalvia: Unionida).</title>
        <authorList>
            <person name="Smith C.H."/>
        </authorList>
    </citation>
    <scope>NUCLEOTIDE SEQUENCE</scope>
    <source>
        <strain evidence="2">CHS0354</strain>
    </source>
</reference>
<comment type="caution">
    <text evidence="2">The sequence shown here is derived from an EMBL/GenBank/DDBJ whole genome shotgun (WGS) entry which is preliminary data.</text>
</comment>
<reference evidence="2" key="2">
    <citation type="journal article" date="2021" name="Genome Biol. Evol.">
        <title>Developing a high-quality reference genome for a parasitic bivalve with doubly uniparental inheritance (Bivalvia: Unionida).</title>
        <authorList>
            <person name="Smith C.H."/>
        </authorList>
    </citation>
    <scope>NUCLEOTIDE SEQUENCE</scope>
    <source>
        <strain evidence="2">CHS0354</strain>
        <tissue evidence="2">Mantle</tissue>
    </source>
</reference>
<proteinExistence type="predicted"/>